<dbReference type="Gene3D" id="3.30.465.10">
    <property type="match status" value="1"/>
</dbReference>
<protein>
    <submittedName>
        <fullName evidence="2">CO/xanthine dehydrogenase FAD-binding subunit</fullName>
    </submittedName>
</protein>
<dbReference type="AlphaFoldDB" id="A0A841RE09"/>
<evidence type="ECO:0000313" key="2">
    <source>
        <dbReference type="EMBL" id="MBB6480602.1"/>
    </source>
</evidence>
<dbReference type="PANTHER" id="PTHR42659">
    <property type="entry name" value="XANTHINE DEHYDROGENASE SUBUNIT C-RELATED"/>
    <property type="match status" value="1"/>
</dbReference>
<feature type="domain" description="FAD-binding PCMH-type" evidence="1">
    <location>
        <begin position="3"/>
        <end position="190"/>
    </location>
</feature>
<comment type="caution">
    <text evidence="2">The sequence shown here is derived from an EMBL/GenBank/DDBJ whole genome shotgun (WGS) entry which is preliminary data.</text>
</comment>
<proteinExistence type="predicted"/>
<accession>A0A841RE09</accession>
<dbReference type="GO" id="GO:0071949">
    <property type="term" value="F:FAD binding"/>
    <property type="evidence" value="ECO:0007669"/>
    <property type="project" value="InterPro"/>
</dbReference>
<dbReference type="SUPFAM" id="SSF56176">
    <property type="entry name" value="FAD-binding/transporter-associated domain-like"/>
    <property type="match status" value="1"/>
</dbReference>
<dbReference type="GO" id="GO:0016491">
    <property type="term" value="F:oxidoreductase activity"/>
    <property type="evidence" value="ECO:0007669"/>
    <property type="project" value="InterPro"/>
</dbReference>
<dbReference type="Proteomes" id="UP000587760">
    <property type="component" value="Unassembled WGS sequence"/>
</dbReference>
<organism evidence="2 3">
    <name type="scientific">Spirochaeta isovalerica</name>
    <dbReference type="NCBI Taxonomy" id="150"/>
    <lineage>
        <taxon>Bacteria</taxon>
        <taxon>Pseudomonadati</taxon>
        <taxon>Spirochaetota</taxon>
        <taxon>Spirochaetia</taxon>
        <taxon>Spirochaetales</taxon>
        <taxon>Spirochaetaceae</taxon>
        <taxon>Spirochaeta</taxon>
    </lineage>
</organism>
<keyword evidence="3" id="KW-1185">Reference proteome</keyword>
<dbReference type="EMBL" id="JACHGJ010000003">
    <property type="protein sequence ID" value="MBB6480602.1"/>
    <property type="molecule type" value="Genomic_DNA"/>
</dbReference>
<sequence>MAKLNRPPVIYSPTTLQDLLKIYSLNPDSLIYAGGTGLQFGSTGDNFQIRGSVINIAGVEELKKINRTDRYLELGASVPVSRVIDLGKSIVPEALYAALKQMGPPQIRNMATMGGNICRQANTMDIFPVLHLHDSQVELRKFRENRSPRRFLKGVGSRWIPVSRLLDNEGKITMDKGEILTRIRIPSENWSFQSYRKIDGPGAPLIFTALANMDKHIVTDIRLSFSTVREKLIRNRDIEAEMIGHRVPFSKRDLALLKGKLENYFKGTGESSFTTARASALTIQFLEKISEPVDEGSYFQ</sequence>
<dbReference type="InterPro" id="IPR016169">
    <property type="entry name" value="FAD-bd_PCMH_sub2"/>
</dbReference>
<dbReference type="PANTHER" id="PTHR42659:SF9">
    <property type="entry name" value="XANTHINE DEHYDROGENASE FAD-BINDING SUBUNIT XDHB-RELATED"/>
    <property type="match status" value="1"/>
</dbReference>
<dbReference type="Pfam" id="PF00941">
    <property type="entry name" value="FAD_binding_5"/>
    <property type="match status" value="1"/>
</dbReference>
<dbReference type="RefSeq" id="WP_184746860.1">
    <property type="nucleotide sequence ID" value="NZ_JACHGJ010000003.1"/>
</dbReference>
<gene>
    <name evidence="2" type="ORF">HNR50_002265</name>
</gene>
<evidence type="ECO:0000313" key="3">
    <source>
        <dbReference type="Proteomes" id="UP000587760"/>
    </source>
</evidence>
<name>A0A841RE09_9SPIO</name>
<reference evidence="2 3" key="1">
    <citation type="submission" date="2020-08" db="EMBL/GenBank/DDBJ databases">
        <title>Genomic Encyclopedia of Type Strains, Phase IV (KMG-IV): sequencing the most valuable type-strain genomes for metagenomic binning, comparative biology and taxonomic classification.</title>
        <authorList>
            <person name="Goeker M."/>
        </authorList>
    </citation>
    <scope>NUCLEOTIDE SEQUENCE [LARGE SCALE GENOMIC DNA]</scope>
    <source>
        <strain evidence="2 3">DSM 2461</strain>
    </source>
</reference>
<dbReference type="PROSITE" id="PS51387">
    <property type="entry name" value="FAD_PCMH"/>
    <property type="match status" value="1"/>
</dbReference>
<dbReference type="InterPro" id="IPR016166">
    <property type="entry name" value="FAD-bd_PCMH"/>
</dbReference>
<evidence type="ECO:0000259" key="1">
    <source>
        <dbReference type="PROSITE" id="PS51387"/>
    </source>
</evidence>
<dbReference type="InterPro" id="IPR002346">
    <property type="entry name" value="Mopterin_DH_FAD-bd"/>
</dbReference>
<dbReference type="InterPro" id="IPR051312">
    <property type="entry name" value="Diverse_Substr_Oxidored"/>
</dbReference>
<dbReference type="InterPro" id="IPR036318">
    <property type="entry name" value="FAD-bd_PCMH-like_sf"/>
</dbReference>